<dbReference type="GO" id="GO:0000981">
    <property type="term" value="F:DNA-binding transcription factor activity, RNA polymerase II-specific"/>
    <property type="evidence" value="ECO:0007669"/>
    <property type="project" value="TreeGrafter"/>
</dbReference>
<dbReference type="GO" id="GO:0045944">
    <property type="term" value="P:positive regulation of transcription by RNA polymerase II"/>
    <property type="evidence" value="ECO:0007669"/>
    <property type="project" value="UniProtKB-ARBA"/>
</dbReference>
<dbReference type="GO" id="GO:0045892">
    <property type="term" value="P:negative regulation of DNA-templated transcription"/>
    <property type="evidence" value="ECO:0007669"/>
    <property type="project" value="UniProtKB-ARBA"/>
</dbReference>
<proteinExistence type="inferred from homology"/>
<feature type="region of interest" description="Disordered" evidence="13">
    <location>
        <begin position="970"/>
        <end position="1030"/>
    </location>
</feature>
<keyword evidence="8 12" id="KW-0539">Nucleus</keyword>
<dbReference type="FunFam" id="1.10.10.10:FF:000073">
    <property type="entry name" value="E2F transcription factor 8"/>
    <property type="match status" value="1"/>
</dbReference>
<reference evidence="15 16" key="1">
    <citation type="journal article" date="2018" name="G3 (Bethesda)">
        <title>A High-Quality Reference Genome for the Invasive Mosquitofish Gambusia affinis Using a Chicago Library.</title>
        <authorList>
            <person name="Hoffberg S.L."/>
            <person name="Troendle N.J."/>
            <person name="Glenn T.C."/>
            <person name="Mahmud O."/>
            <person name="Louha S."/>
            <person name="Chalopin D."/>
            <person name="Bennetzen J.L."/>
            <person name="Mauricio R."/>
        </authorList>
    </citation>
    <scope>NUCLEOTIDE SEQUENCE [LARGE SCALE GENOMIC DNA]</scope>
    <source>
        <strain evidence="15">NE01/NJP1002.9</strain>
        <tissue evidence="15">Muscle</tissue>
    </source>
</reference>
<comment type="similarity">
    <text evidence="2 12">Belongs to the E2F/DP family.</text>
</comment>
<evidence type="ECO:0000256" key="9">
    <source>
        <dbReference type="ARBA" id="ARBA00023306"/>
    </source>
</evidence>
<feature type="compositionally biased region" description="Polar residues" evidence="13">
    <location>
        <begin position="822"/>
        <end position="849"/>
    </location>
</feature>
<dbReference type="GO" id="GO:0008045">
    <property type="term" value="P:motor neuron axon guidance"/>
    <property type="evidence" value="ECO:0007669"/>
    <property type="project" value="UniProtKB-ARBA"/>
</dbReference>
<dbReference type="PANTHER" id="PTHR12081:SF25">
    <property type="entry name" value="TRANSCRIPTION FACTOR E2F7"/>
    <property type="match status" value="1"/>
</dbReference>
<accession>A0A315USB9</accession>
<evidence type="ECO:0000313" key="16">
    <source>
        <dbReference type="Proteomes" id="UP000250572"/>
    </source>
</evidence>
<evidence type="ECO:0000256" key="12">
    <source>
        <dbReference type="RuleBase" id="RU003796"/>
    </source>
</evidence>
<evidence type="ECO:0000256" key="4">
    <source>
        <dbReference type="ARBA" id="ARBA00023015"/>
    </source>
</evidence>
<dbReference type="InterPro" id="IPR036390">
    <property type="entry name" value="WH_DNA-bd_sf"/>
</dbReference>
<keyword evidence="16" id="KW-1185">Reference proteome</keyword>
<evidence type="ECO:0000256" key="8">
    <source>
        <dbReference type="ARBA" id="ARBA00023242"/>
    </source>
</evidence>
<feature type="region of interest" description="Disordered" evidence="13">
    <location>
        <begin position="363"/>
        <end position="398"/>
    </location>
</feature>
<dbReference type="Gene3D" id="1.10.10.10">
    <property type="entry name" value="Winged helix-like DNA-binding domain superfamily/Winged helix DNA-binding domain"/>
    <property type="match status" value="2"/>
</dbReference>
<dbReference type="InterPro" id="IPR015633">
    <property type="entry name" value="E2F"/>
</dbReference>
<keyword evidence="5 12" id="KW-0238">DNA-binding</keyword>
<keyword evidence="4 12" id="KW-0805">Transcription regulation</keyword>
<feature type="region of interest" description="Disordered" evidence="13">
    <location>
        <begin position="773"/>
        <end position="860"/>
    </location>
</feature>
<dbReference type="GO" id="GO:0002040">
    <property type="term" value="P:sprouting angiogenesis"/>
    <property type="evidence" value="ECO:0007669"/>
    <property type="project" value="UniProtKB-ARBA"/>
</dbReference>
<evidence type="ECO:0000256" key="11">
    <source>
        <dbReference type="ARBA" id="ARBA00058973"/>
    </source>
</evidence>
<evidence type="ECO:0000256" key="13">
    <source>
        <dbReference type="SAM" id="MobiDB-lite"/>
    </source>
</evidence>
<comment type="function">
    <text evidence="11">Atypical E2F transcription factor that participates in various processes such as angiogenesis and polyploidization of specialized cells. Mainly acts as a transcription repressor that binds DNA independently of DP proteins and specifically recognizes the E2 recognition site 5'-TTTC[CG]CGC-3'. Directly represses transcription of classical E2F transcription factors such as e2f1. Acts as a regulator of S-phase by recognizing and binding the E2-related site 5'-TTCCCGCC-3' and mediating repression of G1/S-regulated genes. Acts as a promoter of sprouting angiogenesis, possibly by acting as a transcription activator and promoting expression of vegfa.</text>
</comment>
<feature type="region of interest" description="Disordered" evidence="13">
    <location>
        <begin position="498"/>
        <end position="520"/>
    </location>
</feature>
<evidence type="ECO:0000256" key="7">
    <source>
        <dbReference type="ARBA" id="ARBA00023163"/>
    </source>
</evidence>
<dbReference type="EMBL" id="NHOQ01002778">
    <property type="protein sequence ID" value="PWA14695.1"/>
    <property type="molecule type" value="Genomic_DNA"/>
</dbReference>
<dbReference type="InterPro" id="IPR036388">
    <property type="entry name" value="WH-like_DNA-bd_sf"/>
</dbReference>
<dbReference type="SMART" id="SM01372">
    <property type="entry name" value="E2F_TDP"/>
    <property type="match status" value="2"/>
</dbReference>
<dbReference type="STRING" id="33528.ENSGAFP00000008407"/>
<evidence type="ECO:0000256" key="2">
    <source>
        <dbReference type="ARBA" id="ARBA00010940"/>
    </source>
</evidence>
<feature type="domain" description="E2F/DP family winged-helix DNA-binding" evidence="14">
    <location>
        <begin position="519"/>
        <end position="604"/>
    </location>
</feature>
<dbReference type="GO" id="GO:0001946">
    <property type="term" value="P:lymphangiogenesis"/>
    <property type="evidence" value="ECO:0007669"/>
    <property type="project" value="UniProtKB-ARBA"/>
</dbReference>
<feature type="region of interest" description="Disordered" evidence="13">
    <location>
        <begin position="609"/>
        <end position="666"/>
    </location>
</feature>
<feature type="compositionally biased region" description="Acidic residues" evidence="13">
    <location>
        <begin position="369"/>
        <end position="390"/>
    </location>
</feature>
<evidence type="ECO:0000313" key="15">
    <source>
        <dbReference type="EMBL" id="PWA14695.1"/>
    </source>
</evidence>
<evidence type="ECO:0000256" key="3">
    <source>
        <dbReference type="ARBA" id="ARBA00022491"/>
    </source>
</evidence>
<keyword evidence="9" id="KW-0131">Cell cycle</keyword>
<dbReference type="FunFam" id="1.10.10.10:FF:000100">
    <property type="entry name" value="E2F transcription factor 8"/>
    <property type="match status" value="1"/>
</dbReference>
<dbReference type="SUPFAM" id="SSF46785">
    <property type="entry name" value="Winged helix' DNA-binding domain"/>
    <property type="match status" value="2"/>
</dbReference>
<feature type="compositionally biased region" description="Low complexity" evidence="13">
    <location>
        <begin position="609"/>
        <end position="618"/>
    </location>
</feature>
<dbReference type="PANTHER" id="PTHR12081">
    <property type="entry name" value="TRANSCRIPTION FACTOR E2F"/>
    <property type="match status" value="1"/>
</dbReference>
<feature type="compositionally biased region" description="Basic and acidic residues" evidence="13">
    <location>
        <begin position="786"/>
        <end position="798"/>
    </location>
</feature>
<dbReference type="InterPro" id="IPR003316">
    <property type="entry name" value="E2F_WHTH_DNA-bd_dom"/>
</dbReference>
<keyword evidence="3" id="KW-0678">Repressor</keyword>
<dbReference type="GO" id="GO:0090575">
    <property type="term" value="C:RNA polymerase II transcription regulator complex"/>
    <property type="evidence" value="ECO:0007669"/>
    <property type="project" value="TreeGrafter"/>
</dbReference>
<protein>
    <recommendedName>
        <fullName evidence="10">Transcription factor E2F7</fullName>
    </recommendedName>
</protein>
<keyword evidence="7 12" id="KW-0804">Transcription</keyword>
<evidence type="ECO:0000256" key="1">
    <source>
        <dbReference type="ARBA" id="ARBA00004123"/>
    </source>
</evidence>
<organism evidence="15 16">
    <name type="scientific">Gambusia affinis</name>
    <name type="common">Western mosquitofish</name>
    <name type="synonym">Heterandria affinis</name>
    <dbReference type="NCBI Taxonomy" id="33528"/>
    <lineage>
        <taxon>Eukaryota</taxon>
        <taxon>Metazoa</taxon>
        <taxon>Chordata</taxon>
        <taxon>Craniata</taxon>
        <taxon>Vertebrata</taxon>
        <taxon>Euteleostomi</taxon>
        <taxon>Actinopterygii</taxon>
        <taxon>Neopterygii</taxon>
        <taxon>Teleostei</taxon>
        <taxon>Neoteleostei</taxon>
        <taxon>Acanthomorphata</taxon>
        <taxon>Ovalentaria</taxon>
        <taxon>Atherinomorphae</taxon>
        <taxon>Cyprinodontiformes</taxon>
        <taxon>Poeciliidae</taxon>
        <taxon>Poeciliinae</taxon>
        <taxon>Gambusia</taxon>
    </lineage>
</organism>
<comment type="subcellular location">
    <subcellularLocation>
        <location evidence="1 12">Nucleus</location>
    </subcellularLocation>
</comment>
<evidence type="ECO:0000256" key="6">
    <source>
        <dbReference type="ARBA" id="ARBA00023159"/>
    </source>
</evidence>
<evidence type="ECO:0000256" key="5">
    <source>
        <dbReference type="ARBA" id="ARBA00023125"/>
    </source>
</evidence>
<dbReference type="Proteomes" id="UP000250572">
    <property type="component" value="Unassembled WGS sequence"/>
</dbReference>
<sequence length="1057" mass="114653">MSPGRLPGEMFRTRPSRRKPRGHAGQNVFPGQPGNTLGFPREEVAQEARERELLVGFFDRFNTISELQPALAALRSLGTDVPDATAASHWGYFVGFSVPYSKIPAGPTEACLRGTEPSLDQPEPLNKKTLDLMSVITTIPWPASIWAAGNCCRKLLRSSAAERDLQFLSRCNFSRYGLGIGSAIRRAGCPATKVKGVVVQPLIPYEAQSVVLLIGWSSMTTPPNAVSDWLEQSSCFRAPENKLERVFQMEVECLALKDLTSVGKSFSVLKEDGSHGEKENVCSERRRSTPLKPSESGVPVFLVSRKASPSDLAHITPVKCAGLAEPWSPTANLKVLISAASPDIRDREMKKVLFRPIENDKDQVVDSEPAVEDAEVEDPTQFEGAFEEEDAEKKPSRKEKSLGLLCQKFLALYPDDPPAHSPVWISLDEVATNLGVERRRIYDIVNVLESLTIVGRMAKNSYTWYGRQRLWSTLEVLQRRGREQGYHLQMDLPAEARKSGLSREEDGGDGDSGNAGGNRKDKSLRIMSQKFVMLFLVSKTQTVTLDAAAKVLIEESQDSSSHSKYKTKVRRLYDIANVLTSLELIRKVHVREERARKPAFKWLGPVKFSSSGKMGSSSDVAQSEAAANEDFRKGKMARHSSFTVTPAAAGAQRQVSSAPSSPRHHLAEHATKPDVLHAAGFQNQSLDYSRKSTTNSPVCQLRCGGGTDCLSMPLYAQLTHTAGSSLPSASTRPTAVAAQPCPERLLVPSPHCLAYLPSLSHPSVVMLYKPPEQQEWAPEGQRSAKRASEDEGKRRRESGEEEEAVLKKKSRSGSETSEKIGAQSQRETAMFSETGNTSAVSCPSGQQRATESRAGDSIGENTQPSHYLYVPNNAGLNNFNFLIPAGQPAANLSLPPSSVPTMALPYVLVPTAALSHYPLVAGGVQQKQTSDNPSGLRFSLPPMLSPAAFMVGTAPHSVMEASEVSVQRLPSAVTPEQGRHHVSAVGTPRSPAGPRQNVGVSTPEPSTPHTPKDTTASSSKAFFQTPGTLGSVVSAVPAARKRGSAQRRLDVGHSAAP</sequence>
<feature type="region of interest" description="Disordered" evidence="13">
    <location>
        <begin position="1"/>
        <end position="39"/>
    </location>
</feature>
<evidence type="ECO:0000259" key="14">
    <source>
        <dbReference type="SMART" id="SM01372"/>
    </source>
</evidence>
<dbReference type="GO" id="GO:0000978">
    <property type="term" value="F:RNA polymerase II cis-regulatory region sequence-specific DNA binding"/>
    <property type="evidence" value="ECO:0007669"/>
    <property type="project" value="InterPro"/>
</dbReference>
<evidence type="ECO:0000256" key="10">
    <source>
        <dbReference type="ARBA" id="ARBA00039675"/>
    </source>
</evidence>
<gene>
    <name evidence="15" type="ORF">CCH79_00014343</name>
</gene>
<dbReference type="Pfam" id="PF02319">
    <property type="entry name" value="WHD_E2F_TDP"/>
    <property type="match status" value="2"/>
</dbReference>
<dbReference type="AlphaFoldDB" id="A0A315USB9"/>
<name>A0A315USB9_GAMAF</name>
<feature type="domain" description="E2F/DP family winged-helix DNA-binding" evidence="14">
    <location>
        <begin position="397"/>
        <end position="466"/>
    </location>
</feature>
<comment type="caution">
    <text evidence="15">The sequence shown here is derived from an EMBL/GenBank/DDBJ whole genome shotgun (WGS) entry which is preliminary data.</text>
</comment>
<keyword evidence="6" id="KW-0010">Activator</keyword>
<feature type="compositionally biased region" description="Polar residues" evidence="13">
    <location>
        <begin position="998"/>
        <end position="1028"/>
    </location>
</feature>